<evidence type="ECO:0000313" key="2">
    <source>
        <dbReference type="Proteomes" id="UP000053789"/>
    </source>
</evidence>
<gene>
    <name evidence="1" type="ORF">Z519_07238</name>
</gene>
<accession>A0A0D2I5T2</accession>
<dbReference type="Proteomes" id="UP000053789">
    <property type="component" value="Unassembled WGS sequence"/>
</dbReference>
<sequence length="103" mass="11480">MEEESDKEDLSNVRPKFIALANKSRTSVGLAAKSTSELEQELEEHIQSKPKGWSRVETLVEILWEILKLLVSFLASEDAKTLIPATKTGTMGGMNLTRPVPRK</sequence>
<keyword evidence="2" id="KW-1185">Reference proteome</keyword>
<proteinExistence type="predicted"/>
<protein>
    <submittedName>
        <fullName evidence="1">Uncharacterized protein</fullName>
    </submittedName>
</protein>
<dbReference type="GeneID" id="27700166"/>
<dbReference type="AlphaFoldDB" id="A0A0D2I5T2"/>
<dbReference type="EMBL" id="KN846989">
    <property type="protein sequence ID" value="KIW92254.1"/>
    <property type="molecule type" value="Genomic_DNA"/>
</dbReference>
<organism evidence="1 2">
    <name type="scientific">Cladophialophora bantiana (strain ATCC 10958 / CBS 173.52 / CDC B-1940 / NIH 8579)</name>
    <name type="common">Xylohypha bantiana</name>
    <dbReference type="NCBI Taxonomy" id="1442370"/>
    <lineage>
        <taxon>Eukaryota</taxon>
        <taxon>Fungi</taxon>
        <taxon>Dikarya</taxon>
        <taxon>Ascomycota</taxon>
        <taxon>Pezizomycotina</taxon>
        <taxon>Eurotiomycetes</taxon>
        <taxon>Chaetothyriomycetidae</taxon>
        <taxon>Chaetothyriales</taxon>
        <taxon>Herpotrichiellaceae</taxon>
        <taxon>Cladophialophora</taxon>
    </lineage>
</organism>
<dbReference type="VEuPathDB" id="FungiDB:Z519_07238"/>
<dbReference type="HOGENOM" id="CLU_2263454_0_0_1"/>
<evidence type="ECO:0000313" key="1">
    <source>
        <dbReference type="EMBL" id="KIW92254.1"/>
    </source>
</evidence>
<dbReference type="RefSeq" id="XP_016618923.1">
    <property type="nucleotide sequence ID" value="XM_016764973.1"/>
</dbReference>
<reference evidence="1" key="1">
    <citation type="submission" date="2015-01" db="EMBL/GenBank/DDBJ databases">
        <title>The Genome Sequence of Cladophialophora bantiana CBS 173.52.</title>
        <authorList>
            <consortium name="The Broad Institute Genomics Platform"/>
            <person name="Cuomo C."/>
            <person name="de Hoog S."/>
            <person name="Gorbushina A."/>
            <person name="Stielow B."/>
            <person name="Teixiera M."/>
            <person name="Abouelleil A."/>
            <person name="Chapman S.B."/>
            <person name="Priest M."/>
            <person name="Young S.K."/>
            <person name="Wortman J."/>
            <person name="Nusbaum C."/>
            <person name="Birren B."/>
        </authorList>
    </citation>
    <scope>NUCLEOTIDE SEQUENCE [LARGE SCALE GENOMIC DNA]</scope>
    <source>
        <strain evidence="1">CBS 173.52</strain>
    </source>
</reference>
<name>A0A0D2I5T2_CLAB1</name>